<keyword evidence="3" id="KW-1185">Reference proteome</keyword>
<keyword evidence="1" id="KW-1133">Transmembrane helix</keyword>
<comment type="caution">
    <text evidence="2">The sequence shown here is derived from an EMBL/GenBank/DDBJ whole genome shotgun (WGS) entry which is preliminary data.</text>
</comment>
<name>A0A7X5YL91_9CAUL</name>
<feature type="transmembrane region" description="Helical" evidence="1">
    <location>
        <begin position="53"/>
        <end position="83"/>
    </location>
</feature>
<dbReference type="AlphaFoldDB" id="A0A7X5YL91"/>
<dbReference type="Proteomes" id="UP000587415">
    <property type="component" value="Unassembled WGS sequence"/>
</dbReference>
<proteinExistence type="predicted"/>
<dbReference type="RefSeq" id="WP_168045465.1">
    <property type="nucleotide sequence ID" value="NZ_JAATJM010000001.1"/>
</dbReference>
<feature type="transmembrane region" description="Helical" evidence="1">
    <location>
        <begin position="95"/>
        <end position="115"/>
    </location>
</feature>
<sequence length="151" mass="15268">MMLLVTQRAPEALVTAAAAGGVATGAGFVLAMAGTTLPSSLPSPLVVVTGLAMAVVMLGVIAVLAAFVFAAGLFIVGLPAWAALYKLGFRARVDVIVAGGVLTGITVALLFPWYALNPDTAVFPMLMILPGAFAGWTFHRIAYGKAGPAPA</sequence>
<evidence type="ECO:0000313" key="3">
    <source>
        <dbReference type="Proteomes" id="UP000587415"/>
    </source>
</evidence>
<accession>A0A7X5YL91</accession>
<evidence type="ECO:0000256" key="1">
    <source>
        <dbReference type="SAM" id="Phobius"/>
    </source>
</evidence>
<protein>
    <submittedName>
        <fullName evidence="2">Divalent metal cation (Fe/Co/Zn/Cd) transporter</fullName>
    </submittedName>
</protein>
<gene>
    <name evidence="2" type="ORF">GGQ87_000858</name>
</gene>
<organism evidence="2 3">
    <name type="scientific">Brevundimonas alba</name>
    <dbReference type="NCBI Taxonomy" id="74314"/>
    <lineage>
        <taxon>Bacteria</taxon>
        <taxon>Pseudomonadati</taxon>
        <taxon>Pseudomonadota</taxon>
        <taxon>Alphaproteobacteria</taxon>
        <taxon>Caulobacterales</taxon>
        <taxon>Caulobacteraceae</taxon>
        <taxon>Brevundimonas</taxon>
    </lineage>
</organism>
<feature type="transmembrane region" description="Helical" evidence="1">
    <location>
        <begin position="121"/>
        <end position="138"/>
    </location>
</feature>
<dbReference type="EMBL" id="JAATJM010000001">
    <property type="protein sequence ID" value="NJC40600.1"/>
    <property type="molecule type" value="Genomic_DNA"/>
</dbReference>
<reference evidence="2 3" key="1">
    <citation type="submission" date="2020-03" db="EMBL/GenBank/DDBJ databases">
        <title>Genomic Encyclopedia of Type Strains, Phase IV (KMG-IV): sequencing the most valuable type-strain genomes for metagenomic binning, comparative biology and taxonomic classification.</title>
        <authorList>
            <person name="Goeker M."/>
        </authorList>
    </citation>
    <scope>NUCLEOTIDE SEQUENCE [LARGE SCALE GENOMIC DNA]</scope>
    <source>
        <strain evidence="2 3">DSM 4736</strain>
    </source>
</reference>
<feature type="transmembrane region" description="Helical" evidence="1">
    <location>
        <begin position="12"/>
        <end position="33"/>
    </location>
</feature>
<keyword evidence="1" id="KW-0472">Membrane</keyword>
<keyword evidence="1" id="KW-0812">Transmembrane</keyword>
<evidence type="ECO:0000313" key="2">
    <source>
        <dbReference type="EMBL" id="NJC40600.1"/>
    </source>
</evidence>